<dbReference type="Proteomes" id="UP000233535">
    <property type="component" value="Unassembled WGS sequence"/>
</dbReference>
<keyword evidence="2" id="KW-0229">DNA integration</keyword>
<comment type="similarity">
    <text evidence="1">Belongs to the 'phage' integrase family.</text>
</comment>
<name>A0A2N3HVW0_9BACT</name>
<keyword evidence="9" id="KW-1185">Reference proteome</keyword>
<dbReference type="GO" id="GO:0003677">
    <property type="term" value="F:DNA binding"/>
    <property type="evidence" value="ECO:0007669"/>
    <property type="project" value="UniProtKB-UniRule"/>
</dbReference>
<evidence type="ECO:0000259" key="7">
    <source>
        <dbReference type="PROSITE" id="PS51900"/>
    </source>
</evidence>
<dbReference type="Gene3D" id="1.10.443.10">
    <property type="entry name" value="Intergrase catalytic core"/>
    <property type="match status" value="1"/>
</dbReference>
<dbReference type="Gene3D" id="1.10.150.130">
    <property type="match status" value="1"/>
</dbReference>
<evidence type="ECO:0000313" key="9">
    <source>
        <dbReference type="Proteomes" id="UP000233535"/>
    </source>
</evidence>
<dbReference type="InterPro" id="IPR011010">
    <property type="entry name" value="DNA_brk_join_enz"/>
</dbReference>
<reference evidence="8 9" key="1">
    <citation type="journal article" date="2017" name="Front. Microbiol.">
        <title>Labilibaculum manganireducens gen. nov., sp. nov. and Labilibaculum filiforme sp. nov., Novel Bacteroidetes Isolated from Subsurface Sediments of the Baltic Sea.</title>
        <authorList>
            <person name="Vandieken V."/>
            <person name="Marshall I.P."/>
            <person name="Niemann H."/>
            <person name="Engelen B."/>
            <person name="Cypionka H."/>
        </authorList>
    </citation>
    <scope>NUCLEOTIDE SEQUENCE [LARGE SCALE GENOMIC DNA]</scope>
    <source>
        <strain evidence="8 9">59.16B</strain>
    </source>
</reference>
<keyword evidence="3 5" id="KW-0238">DNA-binding</keyword>
<dbReference type="PROSITE" id="PS51900">
    <property type="entry name" value="CB"/>
    <property type="match status" value="1"/>
</dbReference>
<dbReference type="Pfam" id="PF13495">
    <property type="entry name" value="Phage_int_SAM_4"/>
    <property type="match status" value="1"/>
</dbReference>
<evidence type="ECO:0000256" key="3">
    <source>
        <dbReference type="ARBA" id="ARBA00023125"/>
    </source>
</evidence>
<evidence type="ECO:0000256" key="5">
    <source>
        <dbReference type="PROSITE-ProRule" id="PRU01248"/>
    </source>
</evidence>
<evidence type="ECO:0008006" key="10">
    <source>
        <dbReference type="Google" id="ProtNLM"/>
    </source>
</evidence>
<feature type="domain" description="Core-binding (CB)" evidence="7">
    <location>
        <begin position="81"/>
        <end position="163"/>
    </location>
</feature>
<dbReference type="SUPFAM" id="SSF56349">
    <property type="entry name" value="DNA breaking-rejoining enzymes"/>
    <property type="match status" value="1"/>
</dbReference>
<keyword evidence="4" id="KW-0233">DNA recombination</keyword>
<accession>A0A2N3HVW0</accession>
<dbReference type="GO" id="GO:0015074">
    <property type="term" value="P:DNA integration"/>
    <property type="evidence" value="ECO:0007669"/>
    <property type="project" value="UniProtKB-KW"/>
</dbReference>
<dbReference type="Pfam" id="PF00589">
    <property type="entry name" value="Phage_integrase"/>
    <property type="match status" value="1"/>
</dbReference>
<dbReference type="OrthoDB" id="9801717at2"/>
<dbReference type="InterPro" id="IPR050090">
    <property type="entry name" value="Tyrosine_recombinase_XerCD"/>
</dbReference>
<sequence>MSTKIHLSANEHRNKEVVAIQFDYNTEIVNLLKQNFPARWSQTKKCWWIARKDFDYKKFKEVFCPIAEIILPPKKQVDKNTEQILPAGYFEKLIRVRYSESTNKIYSKYFKDFQSAFTDQKLDEITPADINNYILGLIKKQKISPSQQNQRINAIKFYYEKVLGREKLYFAVDRPKKEKSLPNVLSKNEIAAMINSTSNIKHKSLIALIYSCGLRRCEAINMELKDIDSNRMLIKIIASKGKKDRYVQLAKSTLLLLREYYKKHTPLKWVFEGPNSKPYSAKSISNVIKSAAQRAGVKKRVYPHILRHSFATHHLEQGTDLRYIQEWLGHGSSKTTEIYTHVSNKDFIKFKNPIDGLIEDT</sequence>
<evidence type="ECO:0000313" key="8">
    <source>
        <dbReference type="EMBL" id="PKQ62210.1"/>
    </source>
</evidence>
<dbReference type="InterPro" id="IPR010998">
    <property type="entry name" value="Integrase_recombinase_N"/>
</dbReference>
<comment type="caution">
    <text evidence="8">The sequence shown here is derived from an EMBL/GenBank/DDBJ whole genome shotgun (WGS) entry which is preliminary data.</text>
</comment>
<dbReference type="PANTHER" id="PTHR30349:SF64">
    <property type="entry name" value="PROPHAGE INTEGRASE INTD-RELATED"/>
    <property type="match status" value="1"/>
</dbReference>
<dbReference type="AlphaFoldDB" id="A0A2N3HVW0"/>
<protein>
    <recommendedName>
        <fullName evidence="10">Integrase</fullName>
    </recommendedName>
</protein>
<organism evidence="8 9">
    <name type="scientific">Labilibaculum filiforme</name>
    <dbReference type="NCBI Taxonomy" id="1940526"/>
    <lineage>
        <taxon>Bacteria</taxon>
        <taxon>Pseudomonadati</taxon>
        <taxon>Bacteroidota</taxon>
        <taxon>Bacteroidia</taxon>
        <taxon>Marinilabiliales</taxon>
        <taxon>Marinifilaceae</taxon>
        <taxon>Labilibaculum</taxon>
    </lineage>
</organism>
<evidence type="ECO:0000256" key="1">
    <source>
        <dbReference type="ARBA" id="ARBA00008857"/>
    </source>
</evidence>
<dbReference type="PANTHER" id="PTHR30349">
    <property type="entry name" value="PHAGE INTEGRASE-RELATED"/>
    <property type="match status" value="1"/>
</dbReference>
<evidence type="ECO:0000259" key="6">
    <source>
        <dbReference type="PROSITE" id="PS51898"/>
    </source>
</evidence>
<gene>
    <name evidence="8" type="ORF">BZG02_12895</name>
</gene>
<dbReference type="GO" id="GO:0006310">
    <property type="term" value="P:DNA recombination"/>
    <property type="evidence" value="ECO:0007669"/>
    <property type="project" value="UniProtKB-KW"/>
</dbReference>
<dbReference type="PROSITE" id="PS51898">
    <property type="entry name" value="TYR_RECOMBINASE"/>
    <property type="match status" value="1"/>
</dbReference>
<dbReference type="InterPro" id="IPR004107">
    <property type="entry name" value="Integrase_SAM-like_N"/>
</dbReference>
<evidence type="ECO:0000256" key="4">
    <source>
        <dbReference type="ARBA" id="ARBA00023172"/>
    </source>
</evidence>
<dbReference type="InterPro" id="IPR044068">
    <property type="entry name" value="CB"/>
</dbReference>
<dbReference type="InterPro" id="IPR013762">
    <property type="entry name" value="Integrase-like_cat_sf"/>
</dbReference>
<proteinExistence type="inferred from homology"/>
<dbReference type="EMBL" id="MVDD01000009">
    <property type="protein sequence ID" value="PKQ62210.1"/>
    <property type="molecule type" value="Genomic_DNA"/>
</dbReference>
<evidence type="ECO:0000256" key="2">
    <source>
        <dbReference type="ARBA" id="ARBA00022908"/>
    </source>
</evidence>
<feature type="domain" description="Tyr recombinase" evidence="6">
    <location>
        <begin position="180"/>
        <end position="352"/>
    </location>
</feature>
<dbReference type="InterPro" id="IPR002104">
    <property type="entry name" value="Integrase_catalytic"/>
</dbReference>